<evidence type="ECO:0000313" key="5">
    <source>
        <dbReference type="Proteomes" id="UP000708208"/>
    </source>
</evidence>
<evidence type="ECO:0000256" key="2">
    <source>
        <dbReference type="SAM" id="MobiDB-lite"/>
    </source>
</evidence>
<sequence length="301" mass="33449">MEHFFCLGSPLAVFLALRWKEPHNPDLRSYILPPTLCKRVYNVFHPSDPVAYRLEPLLNKSYIKIAPLVIHSTGTAVKPKYDEMEKELISREPTVHQQSHAANKSDEIFFGTTSQSNSCRSTPQRLNPTNAGGTSGSASSASSAAANLKSPPTPSKDSNWSWFNLMKYWKTPESNSEFNQTSAMGSPPGLHELGQQAISGRSSRLTDVDAEIQFHSLPPGLRNDEFIQDTSMGEETVTAASVPPIPNDLEYRMDYVLRESNLSSSYLAALTSHTAYWNTPDVAFFVLTHLYNGSLEQLDNH</sequence>
<comment type="caution">
    <text evidence="4">The sequence shown here is derived from an EMBL/GenBank/DDBJ whole genome shotgun (WGS) entry which is preliminary data.</text>
</comment>
<dbReference type="PANTHER" id="PTHR23509">
    <property type="entry name" value="PA-PL1 PHOSPHOLIPASE FAMILY"/>
    <property type="match status" value="1"/>
</dbReference>
<dbReference type="SMART" id="SM01127">
    <property type="entry name" value="DDHD"/>
    <property type="match status" value="1"/>
</dbReference>
<evidence type="ECO:0000259" key="3">
    <source>
        <dbReference type="PROSITE" id="PS51043"/>
    </source>
</evidence>
<feature type="region of interest" description="Disordered" evidence="2">
    <location>
        <begin position="112"/>
        <end position="156"/>
    </location>
</feature>
<comment type="similarity">
    <text evidence="1">Belongs to the PA-PLA1 family.</text>
</comment>
<dbReference type="InterPro" id="IPR058055">
    <property type="entry name" value="PA-PLA1"/>
</dbReference>
<keyword evidence="5" id="KW-1185">Reference proteome</keyword>
<reference evidence="4" key="1">
    <citation type="submission" date="2021-06" db="EMBL/GenBank/DDBJ databases">
        <authorList>
            <person name="Hodson N. C."/>
            <person name="Mongue J. A."/>
            <person name="Jaron S. K."/>
        </authorList>
    </citation>
    <scope>NUCLEOTIDE SEQUENCE</scope>
</reference>
<dbReference type="GO" id="GO:0004620">
    <property type="term" value="F:phospholipase activity"/>
    <property type="evidence" value="ECO:0007669"/>
    <property type="project" value="TreeGrafter"/>
</dbReference>
<name>A0A8J2J642_9HEXA</name>
<feature type="compositionally biased region" description="Low complexity" evidence="2">
    <location>
        <begin position="136"/>
        <end position="146"/>
    </location>
</feature>
<dbReference type="GO" id="GO:0046872">
    <property type="term" value="F:metal ion binding"/>
    <property type="evidence" value="ECO:0007669"/>
    <property type="project" value="InterPro"/>
</dbReference>
<organism evidence="4 5">
    <name type="scientific">Allacma fusca</name>
    <dbReference type="NCBI Taxonomy" id="39272"/>
    <lineage>
        <taxon>Eukaryota</taxon>
        <taxon>Metazoa</taxon>
        <taxon>Ecdysozoa</taxon>
        <taxon>Arthropoda</taxon>
        <taxon>Hexapoda</taxon>
        <taxon>Collembola</taxon>
        <taxon>Symphypleona</taxon>
        <taxon>Sminthuridae</taxon>
        <taxon>Allacma</taxon>
    </lineage>
</organism>
<dbReference type="Pfam" id="PF02862">
    <property type="entry name" value="DDHD"/>
    <property type="match status" value="1"/>
</dbReference>
<dbReference type="Proteomes" id="UP000708208">
    <property type="component" value="Unassembled WGS sequence"/>
</dbReference>
<protein>
    <recommendedName>
        <fullName evidence="3">DDHD domain-containing protein</fullName>
    </recommendedName>
</protein>
<dbReference type="PANTHER" id="PTHR23509:SF48">
    <property type="entry name" value="INTRACELLULAR PHOSPHOLIPASE A1"/>
    <property type="match status" value="1"/>
</dbReference>
<gene>
    <name evidence="4" type="ORF">AFUS01_LOCUS1195</name>
</gene>
<proteinExistence type="inferred from homology"/>
<accession>A0A8J2J642</accession>
<feature type="domain" description="DDHD" evidence="3">
    <location>
        <begin position="1"/>
        <end position="292"/>
    </location>
</feature>
<dbReference type="PROSITE" id="PS51043">
    <property type="entry name" value="DDHD"/>
    <property type="match status" value="1"/>
</dbReference>
<feature type="compositionally biased region" description="Polar residues" evidence="2">
    <location>
        <begin position="112"/>
        <end position="130"/>
    </location>
</feature>
<dbReference type="OrthoDB" id="69269at2759"/>
<evidence type="ECO:0000313" key="4">
    <source>
        <dbReference type="EMBL" id="CAG7659373.1"/>
    </source>
</evidence>
<dbReference type="GO" id="GO:0005737">
    <property type="term" value="C:cytoplasm"/>
    <property type="evidence" value="ECO:0007669"/>
    <property type="project" value="TreeGrafter"/>
</dbReference>
<evidence type="ECO:0000256" key="1">
    <source>
        <dbReference type="ARBA" id="ARBA00038464"/>
    </source>
</evidence>
<dbReference type="InterPro" id="IPR004177">
    <property type="entry name" value="DDHD_dom"/>
</dbReference>
<dbReference type="AlphaFoldDB" id="A0A8J2J642"/>
<dbReference type="EMBL" id="CAJVCH010006624">
    <property type="protein sequence ID" value="CAG7659373.1"/>
    <property type="molecule type" value="Genomic_DNA"/>
</dbReference>